<dbReference type="InterPro" id="IPR058637">
    <property type="entry name" value="YknX-like_C"/>
</dbReference>
<name>A0A1F5YSF7_9BACT</name>
<proteinExistence type="inferred from homology"/>
<dbReference type="SUPFAM" id="SSF111369">
    <property type="entry name" value="HlyD-like secretion proteins"/>
    <property type="match status" value="1"/>
</dbReference>
<reference evidence="6 7" key="1">
    <citation type="journal article" date="2016" name="Nat. Commun.">
        <title>Thousands of microbial genomes shed light on interconnected biogeochemical processes in an aquifer system.</title>
        <authorList>
            <person name="Anantharaman K."/>
            <person name="Brown C.T."/>
            <person name="Hug L.A."/>
            <person name="Sharon I."/>
            <person name="Castelle C.J."/>
            <person name="Probst A.J."/>
            <person name="Thomas B.C."/>
            <person name="Singh A."/>
            <person name="Wilkins M.J."/>
            <person name="Karaoz U."/>
            <person name="Brodie E.L."/>
            <person name="Williams K.H."/>
            <person name="Hubbard S.S."/>
            <person name="Banfield J.F."/>
        </authorList>
    </citation>
    <scope>NUCLEOTIDE SEQUENCE [LARGE SCALE GENOMIC DNA]</scope>
</reference>
<sequence>MNLSPLAGEDLPVVKVVTPISKASVRQIELPGSFEPLADVALYAKATGYLEILKVDIGDRIKKGELICRIAAPELVADLKKAEARLDLESHRLDLARLTGERLEGLLKDEPVAVTRQQVDEAQAEIGVANARLEEAGAELQSLRALVGYLEISAPFNGVLTERKVDPGDFIKSAASGDAAPVGRLMNDDSIRIFVYVPEESALLLSTGDPASVSLDAMPGGTFQGLVSRFAGALNPDSRTMRTEIRLPNADHKFRPGMYAHVKLSIKTGGATLAVPSSAVSQSGQKAVVYVVRDQTLHLQEVKTGYDDGKTVEIVSGLEPADKVVVSGRQSLKTGQAVTVVQSSLESLSD</sequence>
<evidence type="ECO:0000256" key="2">
    <source>
        <dbReference type="SAM" id="Coils"/>
    </source>
</evidence>
<evidence type="ECO:0000313" key="7">
    <source>
        <dbReference type="Proteomes" id="UP000179129"/>
    </source>
</evidence>
<dbReference type="PANTHER" id="PTHR30469:SF37">
    <property type="entry name" value="RAGD PROTEIN"/>
    <property type="match status" value="1"/>
</dbReference>
<dbReference type="Proteomes" id="UP000179129">
    <property type="component" value="Unassembled WGS sequence"/>
</dbReference>
<comment type="caution">
    <text evidence="6">The sequence shown here is derived from an EMBL/GenBank/DDBJ whole genome shotgun (WGS) entry which is preliminary data.</text>
</comment>
<dbReference type="NCBIfam" id="TIGR01730">
    <property type="entry name" value="RND_mfp"/>
    <property type="match status" value="1"/>
</dbReference>
<evidence type="ECO:0000259" key="4">
    <source>
        <dbReference type="Pfam" id="PF25973"/>
    </source>
</evidence>
<dbReference type="InterPro" id="IPR058792">
    <property type="entry name" value="Beta-barrel_RND_2"/>
</dbReference>
<dbReference type="Gene3D" id="1.10.287.470">
    <property type="entry name" value="Helix hairpin bin"/>
    <property type="match status" value="1"/>
</dbReference>
<dbReference type="InterPro" id="IPR006143">
    <property type="entry name" value="RND_pump_MFP"/>
</dbReference>
<dbReference type="GO" id="GO:0015562">
    <property type="term" value="F:efflux transmembrane transporter activity"/>
    <property type="evidence" value="ECO:0007669"/>
    <property type="project" value="TreeGrafter"/>
</dbReference>
<dbReference type="EMBL" id="MFIX01000169">
    <property type="protein sequence ID" value="OGG02832.1"/>
    <property type="molecule type" value="Genomic_DNA"/>
</dbReference>
<evidence type="ECO:0000259" key="3">
    <source>
        <dbReference type="Pfam" id="PF25954"/>
    </source>
</evidence>
<feature type="coiled-coil region" evidence="2">
    <location>
        <begin position="81"/>
        <end position="139"/>
    </location>
</feature>
<gene>
    <name evidence="6" type="ORF">A3F83_06555</name>
</gene>
<dbReference type="Gene3D" id="2.40.420.20">
    <property type="match status" value="1"/>
</dbReference>
<accession>A0A1F5YSF7</accession>
<feature type="domain" description="YknX-like C-terminal permuted SH3-like" evidence="5">
    <location>
        <begin position="273"/>
        <end position="340"/>
    </location>
</feature>
<evidence type="ECO:0000313" key="6">
    <source>
        <dbReference type="EMBL" id="OGG02832.1"/>
    </source>
</evidence>
<feature type="domain" description="CzcB-like barrel-sandwich hybrid" evidence="4">
    <location>
        <begin position="42"/>
        <end position="175"/>
    </location>
</feature>
<dbReference type="GO" id="GO:1990281">
    <property type="term" value="C:efflux pump complex"/>
    <property type="evidence" value="ECO:0007669"/>
    <property type="project" value="TreeGrafter"/>
</dbReference>
<dbReference type="Pfam" id="PF25989">
    <property type="entry name" value="YknX_C"/>
    <property type="match status" value="1"/>
</dbReference>
<dbReference type="STRING" id="1817867.A3F83_06555"/>
<evidence type="ECO:0000259" key="5">
    <source>
        <dbReference type="Pfam" id="PF25989"/>
    </source>
</evidence>
<protein>
    <submittedName>
        <fullName evidence="6">Uncharacterized protein</fullName>
    </submittedName>
</protein>
<organism evidence="6 7">
    <name type="scientific">Candidatus Glassbacteria bacterium RIFCSPLOWO2_12_FULL_58_11</name>
    <dbReference type="NCBI Taxonomy" id="1817867"/>
    <lineage>
        <taxon>Bacteria</taxon>
        <taxon>Candidatus Glassiibacteriota</taxon>
    </lineage>
</organism>
<dbReference type="Pfam" id="PF25954">
    <property type="entry name" value="Beta-barrel_RND_2"/>
    <property type="match status" value="1"/>
</dbReference>
<dbReference type="PANTHER" id="PTHR30469">
    <property type="entry name" value="MULTIDRUG RESISTANCE PROTEIN MDTA"/>
    <property type="match status" value="1"/>
</dbReference>
<evidence type="ECO:0000256" key="1">
    <source>
        <dbReference type="ARBA" id="ARBA00009477"/>
    </source>
</evidence>
<dbReference type="Pfam" id="PF25973">
    <property type="entry name" value="BSH_CzcB"/>
    <property type="match status" value="1"/>
</dbReference>
<keyword evidence="2" id="KW-0175">Coiled coil</keyword>
<dbReference type="InterPro" id="IPR058647">
    <property type="entry name" value="BSH_CzcB-like"/>
</dbReference>
<feature type="domain" description="CusB-like beta-barrel" evidence="3">
    <location>
        <begin position="195"/>
        <end position="265"/>
    </location>
</feature>
<dbReference type="Gene3D" id="2.40.30.170">
    <property type="match status" value="1"/>
</dbReference>
<dbReference type="AlphaFoldDB" id="A0A1F5YSF7"/>
<comment type="similarity">
    <text evidence="1">Belongs to the membrane fusion protein (MFP) (TC 8.A.1) family.</text>
</comment>
<dbReference type="Gene3D" id="2.40.50.100">
    <property type="match status" value="1"/>
</dbReference>